<protein>
    <submittedName>
        <fullName evidence="1">Uncharacterized protein</fullName>
    </submittedName>
</protein>
<evidence type="ECO:0000313" key="1">
    <source>
        <dbReference type="EMBL" id="KAH3811443.1"/>
    </source>
</evidence>
<gene>
    <name evidence="1" type="ORF">DPMN_139853</name>
</gene>
<comment type="caution">
    <text evidence="1">The sequence shown here is derived from an EMBL/GenBank/DDBJ whole genome shotgun (WGS) entry which is preliminary data.</text>
</comment>
<organism evidence="1 2">
    <name type="scientific">Dreissena polymorpha</name>
    <name type="common">Zebra mussel</name>
    <name type="synonym">Mytilus polymorpha</name>
    <dbReference type="NCBI Taxonomy" id="45954"/>
    <lineage>
        <taxon>Eukaryota</taxon>
        <taxon>Metazoa</taxon>
        <taxon>Spiralia</taxon>
        <taxon>Lophotrochozoa</taxon>
        <taxon>Mollusca</taxon>
        <taxon>Bivalvia</taxon>
        <taxon>Autobranchia</taxon>
        <taxon>Heteroconchia</taxon>
        <taxon>Euheterodonta</taxon>
        <taxon>Imparidentia</taxon>
        <taxon>Neoheterodontei</taxon>
        <taxon>Myida</taxon>
        <taxon>Dreissenoidea</taxon>
        <taxon>Dreissenidae</taxon>
        <taxon>Dreissena</taxon>
    </lineage>
</organism>
<sequence>MRYISIQTTVSCNSLICRGADVNFPWLSVTFQFGGENTRLAHGDKTRNFLTKHTGNHRTSVDTKTELDFEKGIM</sequence>
<dbReference type="EMBL" id="JAIWYP010000006">
    <property type="protein sequence ID" value="KAH3811443.1"/>
    <property type="molecule type" value="Genomic_DNA"/>
</dbReference>
<reference evidence="1" key="1">
    <citation type="journal article" date="2019" name="bioRxiv">
        <title>The Genome of the Zebra Mussel, Dreissena polymorpha: A Resource for Invasive Species Research.</title>
        <authorList>
            <person name="McCartney M.A."/>
            <person name="Auch B."/>
            <person name="Kono T."/>
            <person name="Mallez S."/>
            <person name="Zhang Y."/>
            <person name="Obille A."/>
            <person name="Becker A."/>
            <person name="Abrahante J.E."/>
            <person name="Garbe J."/>
            <person name="Badalamenti J.P."/>
            <person name="Herman A."/>
            <person name="Mangelson H."/>
            <person name="Liachko I."/>
            <person name="Sullivan S."/>
            <person name="Sone E.D."/>
            <person name="Koren S."/>
            <person name="Silverstein K.A.T."/>
            <person name="Beckman K.B."/>
            <person name="Gohl D.M."/>
        </authorList>
    </citation>
    <scope>NUCLEOTIDE SEQUENCE</scope>
    <source>
        <strain evidence="1">Duluth1</strain>
        <tissue evidence="1">Whole animal</tissue>
    </source>
</reference>
<dbReference type="Proteomes" id="UP000828390">
    <property type="component" value="Unassembled WGS sequence"/>
</dbReference>
<keyword evidence="2" id="KW-1185">Reference proteome</keyword>
<proteinExistence type="predicted"/>
<dbReference type="AlphaFoldDB" id="A0A9D4JJU3"/>
<evidence type="ECO:0000313" key="2">
    <source>
        <dbReference type="Proteomes" id="UP000828390"/>
    </source>
</evidence>
<accession>A0A9D4JJU3</accession>
<name>A0A9D4JJU3_DREPO</name>
<reference evidence="1" key="2">
    <citation type="submission" date="2020-11" db="EMBL/GenBank/DDBJ databases">
        <authorList>
            <person name="McCartney M.A."/>
            <person name="Auch B."/>
            <person name="Kono T."/>
            <person name="Mallez S."/>
            <person name="Becker A."/>
            <person name="Gohl D.M."/>
            <person name="Silverstein K.A.T."/>
            <person name="Koren S."/>
            <person name="Bechman K.B."/>
            <person name="Herman A."/>
            <person name="Abrahante J.E."/>
            <person name="Garbe J."/>
        </authorList>
    </citation>
    <scope>NUCLEOTIDE SEQUENCE</scope>
    <source>
        <strain evidence="1">Duluth1</strain>
        <tissue evidence="1">Whole animal</tissue>
    </source>
</reference>